<dbReference type="Gene3D" id="1.10.3730.20">
    <property type="match status" value="1"/>
</dbReference>
<evidence type="ECO:0000256" key="8">
    <source>
        <dbReference type="ARBA" id="ARBA00022989"/>
    </source>
</evidence>
<name>A0A4R1M0T8_9SPHI</name>
<evidence type="ECO:0000256" key="9">
    <source>
        <dbReference type="ARBA" id="ARBA00023098"/>
    </source>
</evidence>
<dbReference type="GO" id="GO:0009103">
    <property type="term" value="P:lipopolysaccharide biosynthetic process"/>
    <property type="evidence" value="ECO:0007669"/>
    <property type="project" value="UniProtKB-KW"/>
</dbReference>
<gene>
    <name evidence="13" type="ORF">C8N28_0202</name>
</gene>
<evidence type="ECO:0000256" key="3">
    <source>
        <dbReference type="ARBA" id="ARBA00022516"/>
    </source>
</evidence>
<dbReference type="InterPro" id="IPR000620">
    <property type="entry name" value="EamA_dom"/>
</dbReference>
<feature type="domain" description="EamA" evidence="12">
    <location>
        <begin position="5"/>
        <end position="118"/>
    </location>
</feature>
<reference evidence="13 14" key="1">
    <citation type="submission" date="2019-03" db="EMBL/GenBank/DDBJ databases">
        <title>Genomic Encyclopedia of Archaeal and Bacterial Type Strains, Phase II (KMG-II): from individual species to whole genera.</title>
        <authorList>
            <person name="Goeker M."/>
        </authorList>
    </citation>
    <scope>NUCLEOTIDE SEQUENCE [LARGE SCALE GENOMIC DNA]</scope>
    <source>
        <strain evidence="13 14">DSM 22554</strain>
    </source>
</reference>
<keyword evidence="8 11" id="KW-1133">Transmembrane helix</keyword>
<dbReference type="RefSeq" id="WP_132220661.1">
    <property type="nucleotide sequence ID" value="NZ_SMGO01000001.1"/>
</dbReference>
<evidence type="ECO:0000256" key="2">
    <source>
        <dbReference type="ARBA" id="ARBA00022475"/>
    </source>
</evidence>
<dbReference type="PANTHER" id="PTHR30561:SF9">
    <property type="entry name" value="4-AMINO-4-DEOXY-L-ARABINOSE-PHOSPHOUNDECAPRENOL FLIPPASE SUBUNIT ARNF-RELATED"/>
    <property type="match status" value="1"/>
</dbReference>
<evidence type="ECO:0000256" key="10">
    <source>
        <dbReference type="ARBA" id="ARBA00023136"/>
    </source>
</evidence>
<keyword evidence="6 11" id="KW-0812">Transmembrane</keyword>
<keyword evidence="2" id="KW-1003">Cell membrane</keyword>
<dbReference type="InterPro" id="IPR037185">
    <property type="entry name" value="EmrE-like"/>
</dbReference>
<evidence type="ECO:0000256" key="5">
    <source>
        <dbReference type="ARBA" id="ARBA00022556"/>
    </source>
</evidence>
<keyword evidence="14" id="KW-1185">Reference proteome</keyword>
<evidence type="ECO:0000256" key="4">
    <source>
        <dbReference type="ARBA" id="ARBA00022519"/>
    </source>
</evidence>
<organism evidence="13 14">
    <name type="scientific">Albibacterium bauzanense</name>
    <dbReference type="NCBI Taxonomy" id="653929"/>
    <lineage>
        <taxon>Bacteria</taxon>
        <taxon>Pseudomonadati</taxon>
        <taxon>Bacteroidota</taxon>
        <taxon>Sphingobacteriia</taxon>
        <taxon>Sphingobacteriales</taxon>
        <taxon>Sphingobacteriaceae</taxon>
        <taxon>Albibacterium</taxon>
    </lineage>
</organism>
<evidence type="ECO:0000256" key="11">
    <source>
        <dbReference type="SAM" id="Phobius"/>
    </source>
</evidence>
<feature type="transmembrane region" description="Helical" evidence="11">
    <location>
        <begin position="40"/>
        <end position="64"/>
    </location>
</feature>
<protein>
    <submittedName>
        <fullName evidence="13">Undecaprenyl phosphate-alpha-L-ara4N flippase subunit ArnF</fullName>
    </submittedName>
</protein>
<keyword evidence="3" id="KW-0444">Lipid biosynthesis</keyword>
<comment type="subcellular location">
    <subcellularLocation>
        <location evidence="1">Cell membrane</location>
        <topology evidence="1">Multi-pass membrane protein</topology>
    </subcellularLocation>
</comment>
<evidence type="ECO:0000313" key="14">
    <source>
        <dbReference type="Proteomes" id="UP000294616"/>
    </source>
</evidence>
<dbReference type="GO" id="GO:0005886">
    <property type="term" value="C:plasma membrane"/>
    <property type="evidence" value="ECO:0007669"/>
    <property type="project" value="UniProtKB-SubCell"/>
</dbReference>
<dbReference type="Pfam" id="PF00892">
    <property type="entry name" value="EamA"/>
    <property type="match status" value="1"/>
</dbReference>
<keyword evidence="9" id="KW-0443">Lipid metabolism</keyword>
<evidence type="ECO:0000259" key="12">
    <source>
        <dbReference type="Pfam" id="PF00892"/>
    </source>
</evidence>
<evidence type="ECO:0000256" key="7">
    <source>
        <dbReference type="ARBA" id="ARBA00022985"/>
    </source>
</evidence>
<keyword evidence="10 11" id="KW-0472">Membrane</keyword>
<dbReference type="Proteomes" id="UP000294616">
    <property type="component" value="Unassembled WGS sequence"/>
</dbReference>
<dbReference type="SUPFAM" id="SSF103481">
    <property type="entry name" value="Multidrug resistance efflux transporter EmrE"/>
    <property type="match status" value="1"/>
</dbReference>
<dbReference type="OrthoDB" id="517481at2"/>
<dbReference type="AlphaFoldDB" id="A0A4R1M0T8"/>
<keyword evidence="4" id="KW-0997">Cell inner membrane</keyword>
<comment type="caution">
    <text evidence="13">The sequence shown here is derived from an EMBL/GenBank/DDBJ whole genome shotgun (WGS) entry which is preliminary data.</text>
</comment>
<dbReference type="PANTHER" id="PTHR30561">
    <property type="entry name" value="SMR FAMILY PROTON-DEPENDENT DRUG EFFLUX TRANSPORTER SUGE"/>
    <property type="match status" value="1"/>
</dbReference>
<evidence type="ECO:0000256" key="1">
    <source>
        <dbReference type="ARBA" id="ARBA00004651"/>
    </source>
</evidence>
<dbReference type="GO" id="GO:0009245">
    <property type="term" value="P:lipid A biosynthetic process"/>
    <property type="evidence" value="ECO:0007669"/>
    <property type="project" value="UniProtKB-KW"/>
</dbReference>
<dbReference type="GO" id="GO:0022857">
    <property type="term" value="F:transmembrane transporter activity"/>
    <property type="evidence" value="ECO:0007669"/>
    <property type="project" value="InterPro"/>
</dbReference>
<keyword evidence="5" id="KW-0441">Lipid A biosynthesis</keyword>
<keyword evidence="7" id="KW-0448">Lipopolysaccharide biosynthesis</keyword>
<accession>A0A4R1M0T8</accession>
<evidence type="ECO:0000313" key="13">
    <source>
        <dbReference type="EMBL" id="TCK84907.1"/>
    </source>
</evidence>
<proteinExistence type="predicted"/>
<feature type="transmembrane region" description="Helical" evidence="11">
    <location>
        <begin position="101"/>
        <end position="118"/>
    </location>
</feature>
<sequence length="120" mass="13671">MGYIYIFCTILFTIYGQIILKWRLNQLGSLPEGFSGKLKFMGHALLDFYIISGFISAFLASLFWMAAMTKFEITKAYPFMSLSPALVFIIGIYFLGETFTWGKLIGLFFIILGTLITVKF</sequence>
<dbReference type="InterPro" id="IPR000390">
    <property type="entry name" value="Small_drug/metabolite_transptr"/>
</dbReference>
<dbReference type="EMBL" id="SMGO01000001">
    <property type="protein sequence ID" value="TCK84907.1"/>
    <property type="molecule type" value="Genomic_DNA"/>
</dbReference>
<feature type="transmembrane region" description="Helical" evidence="11">
    <location>
        <begin position="76"/>
        <end position="95"/>
    </location>
</feature>
<evidence type="ECO:0000256" key="6">
    <source>
        <dbReference type="ARBA" id="ARBA00022692"/>
    </source>
</evidence>